<reference evidence="1" key="1">
    <citation type="submission" date="2023-04" db="EMBL/GenBank/DDBJ databases">
        <title>Draft Genome sequencing of Naganishia species isolated from polar environments using Oxford Nanopore Technology.</title>
        <authorList>
            <person name="Leo P."/>
            <person name="Venkateswaran K."/>
        </authorList>
    </citation>
    <scope>NUCLEOTIDE SEQUENCE</scope>
    <source>
        <strain evidence="1">MNA-CCFEE 5262</strain>
    </source>
</reference>
<gene>
    <name evidence="1" type="ORF">QFC20_000283</name>
</gene>
<evidence type="ECO:0000313" key="1">
    <source>
        <dbReference type="EMBL" id="KAJ9118001.1"/>
    </source>
</evidence>
<protein>
    <submittedName>
        <fullName evidence="1">Uncharacterized protein</fullName>
    </submittedName>
</protein>
<accession>A0ACC2X4M2</accession>
<evidence type="ECO:0000313" key="2">
    <source>
        <dbReference type="Proteomes" id="UP001230649"/>
    </source>
</evidence>
<name>A0ACC2X4M2_9TREE</name>
<dbReference type="EMBL" id="JASBWS010000001">
    <property type="protein sequence ID" value="KAJ9118001.1"/>
    <property type="molecule type" value="Genomic_DNA"/>
</dbReference>
<organism evidence="1 2">
    <name type="scientific">Naganishia adeliensis</name>
    <dbReference type="NCBI Taxonomy" id="92952"/>
    <lineage>
        <taxon>Eukaryota</taxon>
        <taxon>Fungi</taxon>
        <taxon>Dikarya</taxon>
        <taxon>Basidiomycota</taxon>
        <taxon>Agaricomycotina</taxon>
        <taxon>Tremellomycetes</taxon>
        <taxon>Filobasidiales</taxon>
        <taxon>Filobasidiaceae</taxon>
        <taxon>Naganishia</taxon>
    </lineage>
</organism>
<proteinExistence type="predicted"/>
<sequence length="577" mass="60985">MVKFDRDAVDYSLYLVTGRELLPEGKDYYESLEESLKGGVTVVQVREKSIDTGEFVEIARKTKEITDKTSVLQWACATPPPTTKNCTADPTDCTGAAGLHVGQTDMPVDLARSLLPKDTIVGISVSNVKEAQAAVDSGLVDYVGIGAVWWTGSKDLKGKLCLGIDGVGEVLDVLAEGEKQKGKVIKSVAIGGIHLPNLPQLLHGCPSPKHLKSLDGIALISDIVGFTNPEHAARKLRTVLDSYHRVRKDQGGLHAAFGFNACGEAGYMKRSGKELLEAAAGLIAVVRESTPLAHQITNIVVANDSANATLAMGGSPIMASAEQEVGDLSKVISGLLINFGTIKDRAGMLVAGKAANINKKPIVFDPVAVGATAFRRETSKGMRPHQNMRDPQLTLRVAELLQAWQPSVIKGNAAEIGALAESAEVASRGVDSVGSGFANPAEVVKSLARKRRCVVALTGKEDWVSDGQTVVKLSNGHEYLGVITGSGCMTGSAITVYTGAASQSVKQAYENESQIVQGDIFAATIAGILVINVAAEIAAARPDVKGPNTFRSALIDELYNLRADALLERARVEVVES</sequence>
<dbReference type="Proteomes" id="UP001230649">
    <property type="component" value="Unassembled WGS sequence"/>
</dbReference>
<comment type="caution">
    <text evidence="1">The sequence shown here is derived from an EMBL/GenBank/DDBJ whole genome shotgun (WGS) entry which is preliminary data.</text>
</comment>
<keyword evidence="2" id="KW-1185">Reference proteome</keyword>